<keyword evidence="1" id="KW-0175">Coiled coil</keyword>
<gene>
    <name evidence="3" type="primary">4F11.9</name>
</gene>
<feature type="region of interest" description="Disordered" evidence="2">
    <location>
        <begin position="458"/>
        <end position="519"/>
    </location>
</feature>
<dbReference type="PANTHER" id="PTHR21010">
    <property type="entry name" value="AGAP001581-PA"/>
    <property type="match status" value="1"/>
</dbReference>
<dbReference type="HOGENOM" id="CLU_406652_0_0_1"/>
<proteinExistence type="predicted"/>
<feature type="compositionally biased region" description="Low complexity" evidence="2">
    <location>
        <begin position="1"/>
        <end position="66"/>
    </location>
</feature>
<feature type="coiled-coil region" evidence="1">
    <location>
        <begin position="565"/>
        <end position="599"/>
    </location>
</feature>
<dbReference type="VEuPathDB" id="VectorBase:AGAMI1_006810"/>
<reference evidence="3" key="1">
    <citation type="journal article" date="2002" name="Proc. Natl. Acad. Sci. U.S.A.">
        <title>Comparative genomic analysis in the region of a major Plasmodium-refractoriness locus of Anopheles gambiae.</title>
        <authorList>
            <person name="Thomasova D."/>
            <person name="Ton L.Q."/>
            <person name="Copley R.R."/>
            <person name="Zdobnov E.M."/>
            <person name="Wang X."/>
            <person name="Hong Y.S."/>
            <person name="Sim C."/>
            <person name="Bork P."/>
            <person name="Kafatos F.C."/>
            <person name="Collins F.H."/>
        </authorList>
    </citation>
    <scope>NUCLEOTIDE SEQUENCE</scope>
    <source>
        <strain evidence="3">PEST</strain>
    </source>
</reference>
<sequence length="763" mass="85711">MLVISQQPTASSSTTSSSSSKPSPQQQQQLHSADVPHSSTSQSSRRPQHSSTSASSSSVPTLPTTSGEPRAAGSSSNSRRNSKQLQRDELAAKMGKHDMKRGISQRSSDAGGEPSRRWTRSGATGRRQPHPYRAGRVGQTWQRLLSVTTCGLLLLLLGATVCRGANGATAASDACLECFLAVEEHEQPYELTVEASSDRGLSVHGPTELGVLVRPMHPPNVTCAWDHAGELASDLYALYDEQLDRRCMRTGTTHHEADAIEQTFYCFDPIVLLELCKLRKETELRRLERLSTQRTKRDFHPTGCSLNNLLSTNRKVYEFGLEHEGLKPPSQIILSTIFLVTDVLSEFYNRRIAANANGLFYDRAGSVPGGSDSAPPKSNPPLEVILLQTIKHQILHKLGLRERPRLTKHLNNEHVFEAFDRIYGNKINIGNTYAEEHYYRRYLTANLSSDLSGDFVDAFFRGPDSGTDRHSEKQQQQQSQHQQQHQHQPGGGPLPAQSAKQRTKSKPAEHAGGSTTGDKHNLFAGTKILSYAEKASTNLVGKFTQSVRRIVQDVKDEGSPGGMSREELLETNERLRAVRLRLEESYDTAKKALVNLMNKYGDSKSQRNIFNRYPMLKLMIKDVIRLETQYWTLVEIPKQEKLETVPAFVLRACSIMEKSQKSGEGVKTSAKLAEEAAERRERMERLEAMTTAQIEQENTQMINDLYRLLKKYTGLRNLIRELKSEYGNSKIYPIFPRYTMLKDMIKDIMHDPDYMEVCHEVDN</sequence>
<dbReference type="AlphaFoldDB" id="Q8ST98"/>
<accession>Q8ST98</accession>
<organism evidence="3">
    <name type="scientific">Anopheles gambiae</name>
    <name type="common">African malaria mosquito</name>
    <dbReference type="NCBI Taxonomy" id="7165"/>
    <lineage>
        <taxon>Eukaryota</taxon>
        <taxon>Metazoa</taxon>
        <taxon>Ecdysozoa</taxon>
        <taxon>Arthropoda</taxon>
        <taxon>Hexapoda</taxon>
        <taxon>Insecta</taxon>
        <taxon>Pterygota</taxon>
        <taxon>Neoptera</taxon>
        <taxon>Endopterygota</taxon>
        <taxon>Diptera</taxon>
        <taxon>Nematocera</taxon>
        <taxon>Culicoidea</taxon>
        <taxon>Culicidae</taxon>
        <taxon>Anophelinae</taxon>
        <taxon>Anopheles</taxon>
    </lineage>
</organism>
<evidence type="ECO:0000313" key="3">
    <source>
        <dbReference type="EMBL" id="CAD27481.1"/>
    </source>
</evidence>
<feature type="compositionally biased region" description="Low complexity" evidence="2">
    <location>
        <begin position="474"/>
        <end position="488"/>
    </location>
</feature>
<feature type="region of interest" description="Disordered" evidence="2">
    <location>
        <begin position="1"/>
        <end position="134"/>
    </location>
</feature>
<dbReference type="EMBL" id="AJ438610">
    <property type="protein sequence ID" value="CAD27481.1"/>
    <property type="molecule type" value="Genomic_DNA"/>
</dbReference>
<evidence type="ECO:0000256" key="1">
    <source>
        <dbReference type="SAM" id="Coils"/>
    </source>
</evidence>
<name>Q8ST98_ANOGA</name>
<dbReference type="Gene3D" id="2.60.120.970">
    <property type="match status" value="1"/>
</dbReference>
<evidence type="ECO:0000256" key="2">
    <source>
        <dbReference type="SAM" id="MobiDB-lite"/>
    </source>
</evidence>
<dbReference type="VEuPathDB" id="VectorBase:AGAP001581"/>
<dbReference type="PANTHER" id="PTHR21010:SF3">
    <property type="entry name" value="DAXX"/>
    <property type="match status" value="1"/>
</dbReference>
<feature type="compositionally biased region" description="Basic and acidic residues" evidence="2">
    <location>
        <begin position="85"/>
        <end position="101"/>
    </location>
</feature>
<protein>
    <submittedName>
        <fullName evidence="3">Uncharacterized protein 4F11.9</fullName>
    </submittedName>
</protein>
<dbReference type="EMBL" id="AJ439060">
    <property type="protein sequence ID" value="CAD27752.1"/>
    <property type="molecule type" value="Genomic_DNA"/>
</dbReference>